<dbReference type="PANTHER" id="PTHR30032:SF4">
    <property type="entry name" value="AMIDASE ENHANCER"/>
    <property type="match status" value="1"/>
</dbReference>
<dbReference type="Pfam" id="PF08486">
    <property type="entry name" value="SpoIID"/>
    <property type="match status" value="1"/>
</dbReference>
<dbReference type="Proteomes" id="UP000092382">
    <property type="component" value="Unassembled WGS sequence"/>
</dbReference>
<reference evidence="2 3" key="1">
    <citation type="submission" date="2015-09" db="EMBL/GenBank/DDBJ databases">
        <title>Whole genome shotgun sequence assembly of Aphanizomenon flos-aquae UKL13.</title>
        <authorList>
            <person name="Driscoll C."/>
        </authorList>
    </citation>
    <scope>NUCLEOTIDE SEQUENCE [LARGE SCALE GENOMIC DNA]</scope>
    <source>
        <strain evidence="2">MDT13</strain>
    </source>
</reference>
<dbReference type="STRING" id="1803587.GCA_001593825_00696"/>
<gene>
    <name evidence="2" type="ORF">AN481_11670</name>
</gene>
<sequence length="381" mass="42487">MKFSLLLGNLFFEMKGRHWWIGILIWFVLLAPAQASVILRVAIEREVKQVKVGASTTAIVKDSSGKTLGELPGMRPFAAQAIPGGVALDRWQSGLFWIEPTNKGYVYIGDRWFRGRILVVPTANGLTAVNWVDLEEYLYSVIGGEMDTSWPPEALKAQAIAARTYALYERERQRRNPVYDLGDSPDRWQIYKGISSEAPKTYAAVDTTAGKVLTYKNQIILSVFHACSGGHTENVEDVWSSKEPYLRAVPDFDQNIKECNWIKTFTPGEISARISGIGNVKDMIIETLSQFKSVKSLKIVGDKGTKILKGEEVRTALRIKSTRFTVNKDTNGNFILQGLGFGHALGMSQWGAYELSKRGANHLQILGYYYQGVALTPIQAK</sequence>
<dbReference type="EMBL" id="LJOY01000036">
    <property type="protein sequence ID" value="OBQ25119.1"/>
    <property type="molecule type" value="Genomic_DNA"/>
</dbReference>
<dbReference type="AlphaFoldDB" id="A0A1B7VVW4"/>
<feature type="domain" description="Sporulation stage II protein D amidase enhancer LytB N-terminal" evidence="1">
    <location>
        <begin position="124"/>
        <end position="215"/>
    </location>
</feature>
<name>A0A1B7VVW4_APHFL</name>
<protein>
    <submittedName>
        <fullName evidence="2">Sporulation protein</fullName>
    </submittedName>
</protein>
<evidence type="ECO:0000313" key="2">
    <source>
        <dbReference type="EMBL" id="OBQ25119.1"/>
    </source>
</evidence>
<dbReference type="PANTHER" id="PTHR30032">
    <property type="entry name" value="N-ACETYLMURAMOYL-L-ALANINE AMIDASE-RELATED"/>
    <property type="match status" value="1"/>
</dbReference>
<comment type="caution">
    <text evidence="2">The sequence shown here is derived from an EMBL/GenBank/DDBJ whole genome shotgun (WGS) entry which is preliminary data.</text>
</comment>
<proteinExistence type="predicted"/>
<organism evidence="2 3">
    <name type="scientific">Aphanizomenon flos-aquae LD13</name>
    <dbReference type="NCBI Taxonomy" id="1710894"/>
    <lineage>
        <taxon>Bacteria</taxon>
        <taxon>Bacillati</taxon>
        <taxon>Cyanobacteriota</taxon>
        <taxon>Cyanophyceae</taxon>
        <taxon>Nostocales</taxon>
        <taxon>Aphanizomenonaceae</taxon>
        <taxon>Aphanizomenon</taxon>
    </lineage>
</organism>
<dbReference type="InterPro" id="IPR013486">
    <property type="entry name" value="SpoIID/LytB"/>
</dbReference>
<dbReference type="InterPro" id="IPR051922">
    <property type="entry name" value="Bact_Sporulation_Assoc"/>
</dbReference>
<dbReference type="GO" id="GO:0030288">
    <property type="term" value="C:outer membrane-bounded periplasmic space"/>
    <property type="evidence" value="ECO:0007669"/>
    <property type="project" value="TreeGrafter"/>
</dbReference>
<accession>A0A1B7VVW4</accession>
<dbReference type="NCBIfam" id="TIGR02669">
    <property type="entry name" value="SpoIID_LytB"/>
    <property type="match status" value="1"/>
</dbReference>
<dbReference type="GO" id="GO:0030435">
    <property type="term" value="P:sporulation resulting in formation of a cellular spore"/>
    <property type="evidence" value="ECO:0007669"/>
    <property type="project" value="InterPro"/>
</dbReference>
<evidence type="ECO:0000259" key="1">
    <source>
        <dbReference type="Pfam" id="PF08486"/>
    </source>
</evidence>
<dbReference type="PATRIC" id="fig|1710894.3.peg.59"/>
<evidence type="ECO:0000313" key="3">
    <source>
        <dbReference type="Proteomes" id="UP000092382"/>
    </source>
</evidence>
<dbReference type="InterPro" id="IPR013693">
    <property type="entry name" value="SpoIID/LytB_N"/>
</dbReference>